<sequence>MCMTIRLKEIPMEVKEPGHDQEEQEQQQGTQEQQVGQQEQDSKESVRARLLAISQVEPTCCEVLPLESVGISKSPKAATQPSAAATDADDEFRKKLMGISYVEAALPEQEAFSVYMAEAVENAS</sequence>
<organism evidence="2 3">
    <name type="scientific">Sphagnum jensenii</name>
    <dbReference type="NCBI Taxonomy" id="128206"/>
    <lineage>
        <taxon>Eukaryota</taxon>
        <taxon>Viridiplantae</taxon>
        <taxon>Streptophyta</taxon>
        <taxon>Embryophyta</taxon>
        <taxon>Bryophyta</taxon>
        <taxon>Sphagnophytina</taxon>
        <taxon>Sphagnopsida</taxon>
        <taxon>Sphagnales</taxon>
        <taxon>Sphagnaceae</taxon>
        <taxon>Sphagnum</taxon>
    </lineage>
</organism>
<protein>
    <submittedName>
        <fullName evidence="2">Uncharacterized protein</fullName>
    </submittedName>
</protein>
<dbReference type="InterPro" id="IPR049198">
    <property type="entry name" value="DUF6865"/>
</dbReference>
<dbReference type="Pfam" id="PF21737">
    <property type="entry name" value="DUF6865"/>
    <property type="match status" value="1"/>
</dbReference>
<feature type="region of interest" description="Disordered" evidence="1">
    <location>
        <begin position="1"/>
        <end position="46"/>
    </location>
</feature>
<name>A0ABP0W9G3_9BRYO</name>
<feature type="compositionally biased region" description="Basic and acidic residues" evidence="1">
    <location>
        <begin position="1"/>
        <end position="21"/>
    </location>
</feature>
<evidence type="ECO:0000313" key="2">
    <source>
        <dbReference type="EMBL" id="CAK9262571.1"/>
    </source>
</evidence>
<proteinExistence type="predicted"/>
<dbReference type="EMBL" id="OZ020110">
    <property type="protein sequence ID" value="CAK9262571.1"/>
    <property type="molecule type" value="Genomic_DNA"/>
</dbReference>
<evidence type="ECO:0000256" key="1">
    <source>
        <dbReference type="SAM" id="MobiDB-lite"/>
    </source>
</evidence>
<accession>A0ABP0W9G3</accession>
<reference evidence="2" key="1">
    <citation type="submission" date="2024-02" db="EMBL/GenBank/DDBJ databases">
        <authorList>
            <consortium name="ELIXIR-Norway"/>
            <consortium name="Elixir Norway"/>
        </authorList>
    </citation>
    <scope>NUCLEOTIDE SEQUENCE</scope>
</reference>
<feature type="compositionally biased region" description="Low complexity" evidence="1">
    <location>
        <begin position="26"/>
        <end position="39"/>
    </location>
</feature>
<dbReference type="Proteomes" id="UP001497444">
    <property type="component" value="Chromosome 15"/>
</dbReference>
<evidence type="ECO:0000313" key="3">
    <source>
        <dbReference type="Proteomes" id="UP001497444"/>
    </source>
</evidence>
<gene>
    <name evidence="2" type="ORF">CSSPJE1EN1_LOCUS8049</name>
</gene>
<keyword evidence="3" id="KW-1185">Reference proteome</keyword>